<dbReference type="Proteomes" id="UP001165085">
    <property type="component" value="Unassembled WGS sequence"/>
</dbReference>
<keyword evidence="4" id="KW-1185">Reference proteome</keyword>
<evidence type="ECO:0000313" key="3">
    <source>
        <dbReference type="EMBL" id="GMH96827.1"/>
    </source>
</evidence>
<dbReference type="OrthoDB" id="10542640at2759"/>
<protein>
    <submittedName>
        <fullName evidence="3">Uncharacterized protein</fullName>
    </submittedName>
</protein>
<name>A0A9W7F076_9STRA</name>
<evidence type="ECO:0000256" key="2">
    <source>
        <dbReference type="SAM" id="Phobius"/>
    </source>
</evidence>
<organism evidence="3 4">
    <name type="scientific">Triparma strigata</name>
    <dbReference type="NCBI Taxonomy" id="1606541"/>
    <lineage>
        <taxon>Eukaryota</taxon>
        <taxon>Sar</taxon>
        <taxon>Stramenopiles</taxon>
        <taxon>Ochrophyta</taxon>
        <taxon>Bolidophyceae</taxon>
        <taxon>Parmales</taxon>
        <taxon>Triparmaceae</taxon>
        <taxon>Triparma</taxon>
    </lineage>
</organism>
<keyword evidence="2" id="KW-0472">Membrane</keyword>
<sequence length="231" mass="24820">MIVTIPSFVLPSPTLMNPPPMTLSSLCLTSSSCDSLPLDSLPLDSLSSSTLLSVTGVDSIQTTQTFEAQLPPEVAVSTLFIFVVFATLRFRINNVTEKAKQLAVANEKLREARVTVMAGRQKDFDQELLEVMQAESALEDARTVIKDVVTLPNPNQNVNNPNNPANSNNSPAPTLDSNTKVTNPFVLGVLSLVGASLLATIFMLSFDPMAAPQSQFAVSDPMNVINQSINN</sequence>
<accession>A0A9W7F076</accession>
<reference evidence="4" key="1">
    <citation type="journal article" date="2023" name="Commun. Biol.">
        <title>Genome analysis of Parmales, the sister group of diatoms, reveals the evolutionary specialization of diatoms from phago-mixotrophs to photoautotrophs.</title>
        <authorList>
            <person name="Ban H."/>
            <person name="Sato S."/>
            <person name="Yoshikawa S."/>
            <person name="Yamada K."/>
            <person name="Nakamura Y."/>
            <person name="Ichinomiya M."/>
            <person name="Sato N."/>
            <person name="Blanc-Mathieu R."/>
            <person name="Endo H."/>
            <person name="Kuwata A."/>
            <person name="Ogata H."/>
        </authorList>
    </citation>
    <scope>NUCLEOTIDE SEQUENCE [LARGE SCALE GENOMIC DNA]</scope>
    <source>
        <strain evidence="4">NIES 3701</strain>
    </source>
</reference>
<feature type="transmembrane region" description="Helical" evidence="2">
    <location>
        <begin position="185"/>
        <end position="206"/>
    </location>
</feature>
<feature type="compositionally biased region" description="Low complexity" evidence="1">
    <location>
        <begin position="152"/>
        <end position="173"/>
    </location>
</feature>
<evidence type="ECO:0000256" key="1">
    <source>
        <dbReference type="SAM" id="MobiDB-lite"/>
    </source>
</evidence>
<gene>
    <name evidence="3" type="ORF">TrST_g482</name>
</gene>
<proteinExistence type="predicted"/>
<dbReference type="EMBL" id="BRXY01000475">
    <property type="protein sequence ID" value="GMH96827.1"/>
    <property type="molecule type" value="Genomic_DNA"/>
</dbReference>
<comment type="caution">
    <text evidence="3">The sequence shown here is derived from an EMBL/GenBank/DDBJ whole genome shotgun (WGS) entry which is preliminary data.</text>
</comment>
<keyword evidence="2" id="KW-0812">Transmembrane</keyword>
<keyword evidence="2" id="KW-1133">Transmembrane helix</keyword>
<feature type="transmembrane region" description="Helical" evidence="2">
    <location>
        <begin position="74"/>
        <end position="92"/>
    </location>
</feature>
<evidence type="ECO:0000313" key="4">
    <source>
        <dbReference type="Proteomes" id="UP001165085"/>
    </source>
</evidence>
<dbReference type="AlphaFoldDB" id="A0A9W7F076"/>
<feature type="region of interest" description="Disordered" evidence="1">
    <location>
        <begin position="152"/>
        <end position="177"/>
    </location>
</feature>